<evidence type="ECO:0000313" key="2">
    <source>
        <dbReference type="Proteomes" id="UP000729402"/>
    </source>
</evidence>
<dbReference type="AlphaFoldDB" id="A0A8J5RTH8"/>
<comment type="caution">
    <text evidence="1">The sequence shown here is derived from an EMBL/GenBank/DDBJ whole genome shotgun (WGS) entry which is preliminary data.</text>
</comment>
<organism evidence="1 2">
    <name type="scientific">Zizania palustris</name>
    <name type="common">Northern wild rice</name>
    <dbReference type="NCBI Taxonomy" id="103762"/>
    <lineage>
        <taxon>Eukaryota</taxon>
        <taxon>Viridiplantae</taxon>
        <taxon>Streptophyta</taxon>
        <taxon>Embryophyta</taxon>
        <taxon>Tracheophyta</taxon>
        <taxon>Spermatophyta</taxon>
        <taxon>Magnoliopsida</taxon>
        <taxon>Liliopsida</taxon>
        <taxon>Poales</taxon>
        <taxon>Poaceae</taxon>
        <taxon>BOP clade</taxon>
        <taxon>Oryzoideae</taxon>
        <taxon>Oryzeae</taxon>
        <taxon>Zizaniinae</taxon>
        <taxon>Zizania</taxon>
    </lineage>
</organism>
<keyword evidence="2" id="KW-1185">Reference proteome</keyword>
<protein>
    <submittedName>
        <fullName evidence="1">Uncharacterized protein</fullName>
    </submittedName>
</protein>
<dbReference type="EMBL" id="JAAALK010000287">
    <property type="protein sequence ID" value="KAG8060341.1"/>
    <property type="molecule type" value="Genomic_DNA"/>
</dbReference>
<evidence type="ECO:0000313" key="1">
    <source>
        <dbReference type="EMBL" id="KAG8060341.1"/>
    </source>
</evidence>
<proteinExistence type="predicted"/>
<dbReference type="Proteomes" id="UP000729402">
    <property type="component" value="Unassembled WGS sequence"/>
</dbReference>
<gene>
    <name evidence="1" type="ORF">GUJ93_ZPchr0002g25745</name>
</gene>
<reference evidence="1" key="2">
    <citation type="submission" date="2021-02" db="EMBL/GenBank/DDBJ databases">
        <authorList>
            <person name="Kimball J.A."/>
            <person name="Haas M.W."/>
            <person name="Macchietto M."/>
            <person name="Kono T."/>
            <person name="Duquette J."/>
            <person name="Shao M."/>
        </authorList>
    </citation>
    <scope>NUCLEOTIDE SEQUENCE</scope>
    <source>
        <tissue evidence="1">Fresh leaf tissue</tissue>
    </source>
</reference>
<reference evidence="1" key="1">
    <citation type="journal article" date="2021" name="bioRxiv">
        <title>Whole Genome Assembly and Annotation of Northern Wild Rice, Zizania palustris L., Supports a Whole Genome Duplication in the Zizania Genus.</title>
        <authorList>
            <person name="Haas M."/>
            <person name="Kono T."/>
            <person name="Macchietto M."/>
            <person name="Millas R."/>
            <person name="McGilp L."/>
            <person name="Shao M."/>
            <person name="Duquette J."/>
            <person name="Hirsch C.N."/>
            <person name="Kimball J."/>
        </authorList>
    </citation>
    <scope>NUCLEOTIDE SEQUENCE</scope>
    <source>
        <tissue evidence="1">Fresh leaf tissue</tissue>
    </source>
</reference>
<sequence>MPVLPCQWPKFLHRPRFVPVFESYICFSLHIPDVGCFFCSYPPFSPIDVDSVYAAFDNLADDPAISQLTQATEVVVVGATTLADTLEVAATSPNVSVVFIVVIVALVHADAEDPLFTTNASC</sequence>
<accession>A0A8J5RTH8</accession>
<name>A0A8J5RTH8_ZIZPA</name>